<comment type="catalytic activity">
    <reaction evidence="1">
        <text>ATP + protein L-histidine = ADP + protein N-phospho-L-histidine.</text>
        <dbReference type="EC" id="2.7.13.3"/>
    </reaction>
</comment>
<dbReference type="NCBIfam" id="NF007793">
    <property type="entry name" value="PRK10490.1"/>
    <property type="match status" value="1"/>
</dbReference>
<dbReference type="InterPro" id="IPR038318">
    <property type="entry name" value="KdpD_sf"/>
</dbReference>
<dbReference type="Pfam" id="PF13492">
    <property type="entry name" value="GAF_3"/>
    <property type="match status" value="1"/>
</dbReference>
<dbReference type="EC" id="2.7.13.3" evidence="3"/>
<evidence type="ECO:0000259" key="15">
    <source>
        <dbReference type="PROSITE" id="PS50109"/>
    </source>
</evidence>
<name>A0ABW2J8V9_9BURK</name>
<dbReference type="SUPFAM" id="SSF55781">
    <property type="entry name" value="GAF domain-like"/>
    <property type="match status" value="1"/>
</dbReference>
<dbReference type="InterPro" id="IPR005467">
    <property type="entry name" value="His_kinase_dom"/>
</dbReference>
<keyword evidence="12 14" id="KW-0472">Membrane</keyword>
<dbReference type="SUPFAM" id="SSF52402">
    <property type="entry name" value="Adenine nucleotide alpha hydrolases-like"/>
    <property type="match status" value="1"/>
</dbReference>
<evidence type="ECO:0000256" key="7">
    <source>
        <dbReference type="ARBA" id="ARBA00022741"/>
    </source>
</evidence>
<dbReference type="Pfam" id="PF02518">
    <property type="entry name" value="HATPase_c"/>
    <property type="match status" value="1"/>
</dbReference>
<evidence type="ECO:0000313" key="16">
    <source>
        <dbReference type="EMBL" id="MFC7299491.1"/>
    </source>
</evidence>
<dbReference type="InterPro" id="IPR029016">
    <property type="entry name" value="GAF-like_dom_sf"/>
</dbReference>
<dbReference type="InterPro" id="IPR025201">
    <property type="entry name" value="KdpD_TM"/>
</dbReference>
<dbReference type="PROSITE" id="PS50109">
    <property type="entry name" value="HIS_KIN"/>
    <property type="match status" value="1"/>
</dbReference>
<dbReference type="CDD" id="cd00082">
    <property type="entry name" value="HisKA"/>
    <property type="match status" value="1"/>
</dbReference>
<dbReference type="InterPro" id="IPR036097">
    <property type="entry name" value="HisK_dim/P_sf"/>
</dbReference>
<evidence type="ECO:0000256" key="3">
    <source>
        <dbReference type="ARBA" id="ARBA00012438"/>
    </source>
</evidence>
<dbReference type="SUPFAM" id="SSF55874">
    <property type="entry name" value="ATPase domain of HSP90 chaperone/DNA topoisomerase II/histidine kinase"/>
    <property type="match status" value="1"/>
</dbReference>
<keyword evidence="17" id="KW-1185">Reference proteome</keyword>
<evidence type="ECO:0000256" key="12">
    <source>
        <dbReference type="ARBA" id="ARBA00023136"/>
    </source>
</evidence>
<evidence type="ECO:0000256" key="13">
    <source>
        <dbReference type="SAM" id="MobiDB-lite"/>
    </source>
</evidence>
<feature type="transmembrane region" description="Helical" evidence="14">
    <location>
        <begin position="434"/>
        <end position="450"/>
    </location>
</feature>
<keyword evidence="8 16" id="KW-0418">Kinase</keyword>
<keyword evidence="6 14" id="KW-0812">Transmembrane</keyword>
<dbReference type="Proteomes" id="UP001596379">
    <property type="component" value="Unassembled WGS sequence"/>
</dbReference>
<dbReference type="InterPro" id="IPR027417">
    <property type="entry name" value="P-loop_NTPase"/>
</dbReference>
<evidence type="ECO:0000256" key="10">
    <source>
        <dbReference type="ARBA" id="ARBA00022989"/>
    </source>
</evidence>
<evidence type="ECO:0000256" key="11">
    <source>
        <dbReference type="ARBA" id="ARBA00023012"/>
    </source>
</evidence>
<dbReference type="InterPro" id="IPR004358">
    <property type="entry name" value="Sig_transdc_His_kin-like_C"/>
</dbReference>
<dbReference type="GO" id="GO:0004673">
    <property type="term" value="F:protein histidine kinase activity"/>
    <property type="evidence" value="ECO:0007669"/>
    <property type="project" value="UniProtKB-EC"/>
</dbReference>
<evidence type="ECO:0000256" key="5">
    <source>
        <dbReference type="ARBA" id="ARBA00022679"/>
    </source>
</evidence>
<dbReference type="Pfam" id="PF13493">
    <property type="entry name" value="DUF4118"/>
    <property type="match status" value="1"/>
</dbReference>
<keyword evidence="9" id="KW-0067">ATP-binding</keyword>
<dbReference type="InterPro" id="IPR036890">
    <property type="entry name" value="HATPase_C_sf"/>
</dbReference>
<comment type="subcellular location">
    <subcellularLocation>
        <location evidence="2">Membrane</location>
        <topology evidence="2">Multi-pass membrane protein</topology>
    </subcellularLocation>
</comment>
<gene>
    <name evidence="16" type="primary">kdpD</name>
    <name evidence="16" type="ORF">ACFQO0_13685</name>
</gene>
<feature type="region of interest" description="Disordered" evidence="13">
    <location>
        <begin position="903"/>
        <end position="929"/>
    </location>
</feature>
<sequence>MPPVDHQRPDPDALLAQVQEQERRAERGTLRIYFGASAGVGKTYAMLSAARRMQAEGHDVLVGIVETHGRSETAALLDGLDVLPRKEIAYRDKTITEFDIDAALARKPALILVDELAHSNAPGSRHPKRWQDVQELLEAGIDVFTAVNVQHLETLNDVVGGITGIRVAETLPDTVFDQADEVVLVDIPADDLLARLSEGKVYQPQQAERASRNFFRKGNLIALRELALRRTADRIGDDVQAYRIEKSINGVWKTDSDLLVCIGPRAGCEHVIRSAAQLAVQLNAEWHAVFVETPQLQRLPAARREHILKTLKLAQDLGATTAVLSGGDIAREIVHYARSHNFSRIVLGRGHARWLWQTSHLKRIAHYAPDIDLMETGQGDNESSASHSFAERSSLTADEMPAAQKHRYWPYACAVAACGFTALLATPLLPHLDLANIVMLFLLTEVLIAVRFGRGPAVMAAFLSVAVFDFFFVPPRFSFAVSDVQYLVTFAVLLVVGLIVGQLTSGLRFQAKIAAHREGRARALYEFSRELSGALQTEQIFEITQSFIQRTFRAKAILLLPDDAARLSLPTQADGKWVDHADKSKKGSDAVALDLGIAQWAFDRATPAGMGTDTLPASIYFYLPLVAPMRTRGVLAIQPENRRWILIPEQRQQLDTFAALAAIALERVHYIEVAQDALVRMESERLRNSLLAALSHDLRTPLTSLVGLSESLTMSKPPLTSSQQELAQALHDEALRMGHLVSNLLDMARIQSGEVKLNLQWQEFEEVVGSALRASQSAIVRHEIKTRLAQDLPLVRFDAVLIERVLCNLIENAAKYTPAGSRITIAAETSGRFLEVAVYDNGPGLPTGKEDAIFEKFTRGERESATPGVGLGLAICRAIVEAHQGTIRAAHSPDGGASINFTLPLGTPPAMPDLDKDMDNRDTIRDQES</sequence>
<dbReference type="SUPFAM" id="SSF47384">
    <property type="entry name" value="Homodimeric domain of signal transducing histidine kinase"/>
    <property type="match status" value="1"/>
</dbReference>
<evidence type="ECO:0000256" key="2">
    <source>
        <dbReference type="ARBA" id="ARBA00004141"/>
    </source>
</evidence>
<dbReference type="Gene3D" id="1.10.287.130">
    <property type="match status" value="1"/>
</dbReference>
<evidence type="ECO:0000256" key="4">
    <source>
        <dbReference type="ARBA" id="ARBA00022553"/>
    </source>
</evidence>
<dbReference type="InterPro" id="IPR003018">
    <property type="entry name" value="GAF"/>
</dbReference>
<keyword evidence="7" id="KW-0547">Nucleotide-binding</keyword>
<reference evidence="17" key="1">
    <citation type="journal article" date="2019" name="Int. J. Syst. Evol. Microbiol.">
        <title>The Global Catalogue of Microorganisms (GCM) 10K type strain sequencing project: providing services to taxonomists for standard genome sequencing and annotation.</title>
        <authorList>
            <consortium name="The Broad Institute Genomics Platform"/>
            <consortium name="The Broad Institute Genome Sequencing Center for Infectious Disease"/>
            <person name="Wu L."/>
            <person name="Ma J."/>
        </authorList>
    </citation>
    <scope>NUCLEOTIDE SEQUENCE [LARGE SCALE GENOMIC DNA]</scope>
    <source>
        <strain evidence="17">CCUG 36956</strain>
    </source>
</reference>
<feature type="compositionally biased region" description="Basic and acidic residues" evidence="13">
    <location>
        <begin position="913"/>
        <end position="929"/>
    </location>
</feature>
<dbReference type="SMART" id="SM00387">
    <property type="entry name" value="HATPase_c"/>
    <property type="match status" value="1"/>
</dbReference>
<proteinExistence type="predicted"/>
<feature type="domain" description="Histidine kinase" evidence="15">
    <location>
        <begin position="693"/>
        <end position="907"/>
    </location>
</feature>
<evidence type="ECO:0000256" key="14">
    <source>
        <dbReference type="SAM" id="Phobius"/>
    </source>
</evidence>
<dbReference type="Gene3D" id="3.30.450.40">
    <property type="match status" value="1"/>
</dbReference>
<dbReference type="PANTHER" id="PTHR45569:SF1">
    <property type="entry name" value="SENSOR PROTEIN KDPD"/>
    <property type="match status" value="1"/>
</dbReference>
<evidence type="ECO:0000256" key="1">
    <source>
        <dbReference type="ARBA" id="ARBA00000085"/>
    </source>
</evidence>
<dbReference type="PANTHER" id="PTHR45569">
    <property type="entry name" value="SENSOR PROTEIN KDPD"/>
    <property type="match status" value="1"/>
</dbReference>
<keyword evidence="10 14" id="KW-1133">Transmembrane helix</keyword>
<dbReference type="InterPro" id="IPR003594">
    <property type="entry name" value="HATPase_dom"/>
</dbReference>
<dbReference type="InterPro" id="IPR052023">
    <property type="entry name" value="Histidine_kinase_KdpD"/>
</dbReference>
<keyword evidence="11" id="KW-0902">Two-component regulatory system</keyword>
<dbReference type="InterPro" id="IPR014729">
    <property type="entry name" value="Rossmann-like_a/b/a_fold"/>
</dbReference>
<dbReference type="Gene3D" id="3.30.565.10">
    <property type="entry name" value="Histidine kinase-like ATPase, C-terminal domain"/>
    <property type="match status" value="1"/>
</dbReference>
<evidence type="ECO:0000256" key="8">
    <source>
        <dbReference type="ARBA" id="ARBA00022777"/>
    </source>
</evidence>
<feature type="transmembrane region" description="Helical" evidence="14">
    <location>
        <begin position="486"/>
        <end position="507"/>
    </location>
</feature>
<dbReference type="RefSeq" id="WP_382235553.1">
    <property type="nucleotide sequence ID" value="NZ_JBHTCC010000003.1"/>
</dbReference>
<dbReference type="Gene3D" id="3.40.50.300">
    <property type="entry name" value="P-loop containing nucleotide triphosphate hydrolases"/>
    <property type="match status" value="1"/>
</dbReference>
<evidence type="ECO:0000256" key="9">
    <source>
        <dbReference type="ARBA" id="ARBA00022840"/>
    </source>
</evidence>
<dbReference type="Pfam" id="PF02702">
    <property type="entry name" value="KdpD"/>
    <property type="match status" value="1"/>
</dbReference>
<dbReference type="CDD" id="cd00075">
    <property type="entry name" value="HATPase"/>
    <property type="match status" value="1"/>
</dbReference>
<evidence type="ECO:0000313" key="17">
    <source>
        <dbReference type="Proteomes" id="UP001596379"/>
    </source>
</evidence>
<accession>A0ABW2J8V9</accession>
<dbReference type="Pfam" id="PF00512">
    <property type="entry name" value="HisKA"/>
    <property type="match status" value="1"/>
</dbReference>
<dbReference type="Gene3D" id="1.20.120.620">
    <property type="entry name" value="Backbone structure of the membrane domain of e. Coli histidine kinase receptor kdpd"/>
    <property type="match status" value="1"/>
</dbReference>
<dbReference type="Gene3D" id="3.40.50.620">
    <property type="entry name" value="HUPs"/>
    <property type="match status" value="1"/>
</dbReference>
<evidence type="ECO:0000256" key="6">
    <source>
        <dbReference type="ARBA" id="ARBA00022692"/>
    </source>
</evidence>
<dbReference type="InterPro" id="IPR003852">
    <property type="entry name" value="Sig_transdc_His_kinase_KdpD_N"/>
</dbReference>
<comment type="caution">
    <text evidence="16">The sequence shown here is derived from an EMBL/GenBank/DDBJ whole genome shotgun (WGS) entry which is preliminary data.</text>
</comment>
<protein>
    <recommendedName>
        <fullName evidence="3">histidine kinase</fullName>
        <ecNumber evidence="3">2.7.13.3</ecNumber>
    </recommendedName>
</protein>
<dbReference type="PRINTS" id="PR00344">
    <property type="entry name" value="BCTRLSENSOR"/>
</dbReference>
<feature type="transmembrane region" description="Helical" evidence="14">
    <location>
        <begin position="408"/>
        <end position="428"/>
    </location>
</feature>
<keyword evidence="5 16" id="KW-0808">Transferase</keyword>
<dbReference type="SMART" id="SM00388">
    <property type="entry name" value="HisKA"/>
    <property type="match status" value="1"/>
</dbReference>
<keyword evidence="4" id="KW-0597">Phosphoprotein</keyword>
<dbReference type="EMBL" id="JBHTCC010000003">
    <property type="protein sequence ID" value="MFC7299491.1"/>
    <property type="molecule type" value="Genomic_DNA"/>
</dbReference>
<feature type="transmembrane region" description="Helical" evidence="14">
    <location>
        <begin position="457"/>
        <end position="474"/>
    </location>
</feature>
<organism evidence="16 17">
    <name type="scientific">Herminiimonas aquatilis</name>
    <dbReference type="NCBI Taxonomy" id="345342"/>
    <lineage>
        <taxon>Bacteria</taxon>
        <taxon>Pseudomonadati</taxon>
        <taxon>Pseudomonadota</taxon>
        <taxon>Betaproteobacteria</taxon>
        <taxon>Burkholderiales</taxon>
        <taxon>Oxalobacteraceae</taxon>
        <taxon>Herminiimonas</taxon>
    </lineage>
</organism>
<dbReference type="InterPro" id="IPR003661">
    <property type="entry name" value="HisK_dim/P_dom"/>
</dbReference>